<dbReference type="PANTHER" id="PTHR13516:SF8">
    <property type="entry name" value="RIBONUCLEASE P PROTEIN SUBUNIT P25-LIKE PROTEIN"/>
    <property type="match status" value="1"/>
</dbReference>
<evidence type="ECO:0000256" key="4">
    <source>
        <dbReference type="SAM" id="MobiDB-lite"/>
    </source>
</evidence>
<feature type="compositionally biased region" description="Basic and acidic residues" evidence="4">
    <location>
        <begin position="1"/>
        <end position="11"/>
    </location>
</feature>
<name>A0AAW1DYC6_ZOAVI</name>
<feature type="domain" description="DNA/RNA-binding protein Alba-like" evidence="5">
    <location>
        <begin position="84"/>
        <end position="121"/>
    </location>
</feature>
<comment type="caution">
    <text evidence="6">The sequence shown here is derived from an EMBL/GenBank/DDBJ whole genome shotgun (WGS) entry which is preliminary data.</text>
</comment>
<dbReference type="GO" id="GO:0005634">
    <property type="term" value="C:nucleus"/>
    <property type="evidence" value="ECO:0007669"/>
    <property type="project" value="UniProtKB-SubCell"/>
</dbReference>
<comment type="similarity">
    <text evidence="2">Belongs to the histone-like Alba family.</text>
</comment>
<keyword evidence="3" id="KW-0539">Nucleus</keyword>
<evidence type="ECO:0000313" key="6">
    <source>
        <dbReference type="EMBL" id="KAK9514485.1"/>
    </source>
</evidence>
<dbReference type="Pfam" id="PF01918">
    <property type="entry name" value="Alba"/>
    <property type="match status" value="1"/>
</dbReference>
<accession>A0AAW1DYC6</accession>
<dbReference type="PANTHER" id="PTHR13516">
    <property type="entry name" value="RIBONUCLEASE P SUBUNIT P25"/>
    <property type="match status" value="1"/>
</dbReference>
<evidence type="ECO:0000313" key="7">
    <source>
        <dbReference type="Proteomes" id="UP001488805"/>
    </source>
</evidence>
<dbReference type="InterPro" id="IPR051958">
    <property type="entry name" value="Alba-like_NAB"/>
</dbReference>
<dbReference type="SUPFAM" id="SSF82704">
    <property type="entry name" value="AlbA-like"/>
    <property type="match status" value="1"/>
</dbReference>
<organism evidence="6 7">
    <name type="scientific">Zoarces viviparus</name>
    <name type="common">Viviparous eelpout</name>
    <name type="synonym">Blennius viviparus</name>
    <dbReference type="NCBI Taxonomy" id="48416"/>
    <lineage>
        <taxon>Eukaryota</taxon>
        <taxon>Metazoa</taxon>
        <taxon>Chordata</taxon>
        <taxon>Craniata</taxon>
        <taxon>Vertebrata</taxon>
        <taxon>Euteleostomi</taxon>
        <taxon>Actinopterygii</taxon>
        <taxon>Neopterygii</taxon>
        <taxon>Teleostei</taxon>
        <taxon>Neoteleostei</taxon>
        <taxon>Acanthomorphata</taxon>
        <taxon>Eupercaria</taxon>
        <taxon>Perciformes</taxon>
        <taxon>Cottioidei</taxon>
        <taxon>Zoarcales</taxon>
        <taxon>Zoarcidae</taxon>
        <taxon>Zoarcinae</taxon>
        <taxon>Zoarces</taxon>
    </lineage>
</organism>
<dbReference type="Gene3D" id="3.30.110.20">
    <property type="entry name" value="Alba-like domain"/>
    <property type="match status" value="1"/>
</dbReference>
<feature type="compositionally biased region" description="Basic and acidic residues" evidence="4">
    <location>
        <begin position="46"/>
        <end position="70"/>
    </location>
</feature>
<dbReference type="GO" id="GO:0003723">
    <property type="term" value="F:RNA binding"/>
    <property type="evidence" value="ECO:0007669"/>
    <property type="project" value="TreeGrafter"/>
</dbReference>
<dbReference type="EMBL" id="JBCEZU010000597">
    <property type="protein sequence ID" value="KAK9514485.1"/>
    <property type="molecule type" value="Genomic_DNA"/>
</dbReference>
<gene>
    <name evidence="6" type="ORF">VZT92_027949</name>
</gene>
<comment type="subcellular location">
    <subcellularLocation>
        <location evidence="1">Nucleus</location>
    </subcellularLocation>
</comment>
<evidence type="ECO:0000256" key="1">
    <source>
        <dbReference type="ARBA" id="ARBA00004123"/>
    </source>
</evidence>
<dbReference type="InterPro" id="IPR036882">
    <property type="entry name" value="Alba-like_dom_sf"/>
</dbReference>
<dbReference type="GO" id="GO:0001682">
    <property type="term" value="P:tRNA 5'-leader removal"/>
    <property type="evidence" value="ECO:0007669"/>
    <property type="project" value="TreeGrafter"/>
</dbReference>
<evidence type="ECO:0000256" key="2">
    <source>
        <dbReference type="ARBA" id="ARBA00008018"/>
    </source>
</evidence>
<keyword evidence="7" id="KW-1185">Reference proteome</keyword>
<feature type="compositionally biased region" description="Gly residues" evidence="4">
    <location>
        <begin position="192"/>
        <end position="203"/>
    </location>
</feature>
<dbReference type="GO" id="GO:0000172">
    <property type="term" value="C:ribonuclease MRP complex"/>
    <property type="evidence" value="ECO:0007669"/>
    <property type="project" value="TreeGrafter"/>
</dbReference>
<feature type="compositionally biased region" description="Basic and acidic residues" evidence="4">
    <location>
        <begin position="26"/>
        <end position="35"/>
    </location>
</feature>
<protein>
    <recommendedName>
        <fullName evidence="5">DNA/RNA-binding protein Alba-like domain-containing protein</fullName>
    </recommendedName>
</protein>
<evidence type="ECO:0000259" key="5">
    <source>
        <dbReference type="Pfam" id="PF01918"/>
    </source>
</evidence>
<dbReference type="InterPro" id="IPR002775">
    <property type="entry name" value="DNA/RNA-bd_Alba-like"/>
</dbReference>
<feature type="region of interest" description="Disordered" evidence="4">
    <location>
        <begin position="160"/>
        <end position="218"/>
    </location>
</feature>
<evidence type="ECO:0000256" key="3">
    <source>
        <dbReference type="ARBA" id="ARBA00023242"/>
    </source>
</evidence>
<reference evidence="6 7" key="1">
    <citation type="journal article" date="2024" name="Genome Biol. Evol.">
        <title>Chromosome-level genome assembly of the viviparous eelpout Zoarces viviparus.</title>
        <authorList>
            <person name="Fuhrmann N."/>
            <person name="Brasseur M.V."/>
            <person name="Bakowski C.E."/>
            <person name="Podsiadlowski L."/>
            <person name="Prost S."/>
            <person name="Krehenwinkel H."/>
            <person name="Mayer C."/>
        </authorList>
    </citation>
    <scope>NUCLEOTIDE SEQUENCE [LARGE SCALE GENOMIC DNA]</scope>
    <source>
        <strain evidence="6">NO-MEL_2022_Ind0_liver</strain>
    </source>
</reference>
<proteinExistence type="inferred from homology"/>
<feature type="compositionally biased region" description="Basic and acidic residues" evidence="4">
    <location>
        <begin position="167"/>
        <end position="182"/>
    </location>
</feature>
<dbReference type="Proteomes" id="UP001488805">
    <property type="component" value="Unassembled WGS sequence"/>
</dbReference>
<dbReference type="AlphaFoldDB" id="A0AAW1DYC6"/>
<sequence length="218" mass="23879">MENYKKTRTVERPSVCPFLGLPPDTPEVRVRDGGKIRHPLRYALSHMEDKPRPAEDRVGAKEGRPEDGGGAKEGQQEAGRTLCRQILLTASGTGVSKAITCAEIVKRRVKGLHQLTRVQFSTVDEVWDPLETSAGLDSLTVSRNLPSIWILLSRDTLDQSQTGYQEPGRHDALWASKEDRGGQRPGHKRKQGGGGARGRGPGRQTGRSRDLKGQSGVN</sequence>
<feature type="region of interest" description="Disordered" evidence="4">
    <location>
        <begin position="1"/>
        <end position="77"/>
    </location>
</feature>